<comment type="caution">
    <text evidence="1">The sequence shown here is derived from an EMBL/GenBank/DDBJ whole genome shotgun (WGS) entry which is preliminary data.</text>
</comment>
<dbReference type="AlphaFoldDB" id="A0A9J5WNH3"/>
<keyword evidence="2" id="KW-1185">Reference proteome</keyword>
<dbReference type="EMBL" id="JACXVP010000011">
    <property type="protein sequence ID" value="KAG5576446.1"/>
    <property type="molecule type" value="Genomic_DNA"/>
</dbReference>
<dbReference type="OrthoDB" id="1750590at2759"/>
<reference evidence="1 2" key="1">
    <citation type="submission" date="2020-09" db="EMBL/GenBank/DDBJ databases">
        <title>De no assembly of potato wild relative species, Solanum commersonii.</title>
        <authorList>
            <person name="Cho K."/>
        </authorList>
    </citation>
    <scope>NUCLEOTIDE SEQUENCE [LARGE SCALE GENOMIC DNA]</scope>
    <source>
        <strain evidence="1">LZ3.2</strain>
        <tissue evidence="1">Leaf</tissue>
    </source>
</reference>
<protein>
    <submittedName>
        <fullName evidence="1">Uncharacterized protein</fullName>
    </submittedName>
</protein>
<proteinExistence type="predicted"/>
<gene>
    <name evidence="1" type="ORF">H5410_056580</name>
</gene>
<sequence>MVAHYLNCLCRYCTDRNINFTKPTEIVGYKELHLLPLEFWIGRRRLSSRSLFEGKIIDYLRMKFVKTSSLNLSKDLVFDEEAGHLEWAIVILNWIKAIALSPDVTIDQLFDVPMCATSWKRSSEDYELIKFGVRLRVLRYRARLEPFNYT</sequence>
<name>A0A9J5WNH3_SOLCO</name>
<dbReference type="Proteomes" id="UP000824120">
    <property type="component" value="Chromosome 11"/>
</dbReference>
<organism evidence="1 2">
    <name type="scientific">Solanum commersonii</name>
    <name type="common">Commerson's wild potato</name>
    <name type="synonym">Commerson's nightshade</name>
    <dbReference type="NCBI Taxonomy" id="4109"/>
    <lineage>
        <taxon>Eukaryota</taxon>
        <taxon>Viridiplantae</taxon>
        <taxon>Streptophyta</taxon>
        <taxon>Embryophyta</taxon>
        <taxon>Tracheophyta</taxon>
        <taxon>Spermatophyta</taxon>
        <taxon>Magnoliopsida</taxon>
        <taxon>eudicotyledons</taxon>
        <taxon>Gunneridae</taxon>
        <taxon>Pentapetalae</taxon>
        <taxon>asterids</taxon>
        <taxon>lamiids</taxon>
        <taxon>Solanales</taxon>
        <taxon>Solanaceae</taxon>
        <taxon>Solanoideae</taxon>
        <taxon>Solaneae</taxon>
        <taxon>Solanum</taxon>
    </lineage>
</organism>
<evidence type="ECO:0000313" key="2">
    <source>
        <dbReference type="Proteomes" id="UP000824120"/>
    </source>
</evidence>
<accession>A0A9J5WNH3</accession>
<evidence type="ECO:0000313" key="1">
    <source>
        <dbReference type="EMBL" id="KAG5576446.1"/>
    </source>
</evidence>